<evidence type="ECO:0000256" key="1">
    <source>
        <dbReference type="SAM" id="MobiDB-lite"/>
    </source>
</evidence>
<dbReference type="Proteomes" id="UP001141253">
    <property type="component" value="Chromosome 14"/>
</dbReference>
<reference evidence="2" key="1">
    <citation type="submission" date="2022-10" db="EMBL/GenBank/DDBJ databases">
        <authorList>
            <person name="Hyden B.L."/>
            <person name="Feng K."/>
            <person name="Yates T."/>
            <person name="Jawdy S."/>
            <person name="Smart L.B."/>
            <person name="Muchero W."/>
        </authorList>
    </citation>
    <scope>NUCLEOTIDE SEQUENCE</scope>
    <source>
        <tissue evidence="2">Shoot tip</tissue>
    </source>
</reference>
<evidence type="ECO:0000313" key="2">
    <source>
        <dbReference type="EMBL" id="KAJ6329281.1"/>
    </source>
</evidence>
<protein>
    <submittedName>
        <fullName evidence="2">Uncharacterized protein</fullName>
    </submittedName>
</protein>
<organism evidence="2 3">
    <name type="scientific">Salix suchowensis</name>
    <dbReference type="NCBI Taxonomy" id="1278906"/>
    <lineage>
        <taxon>Eukaryota</taxon>
        <taxon>Viridiplantae</taxon>
        <taxon>Streptophyta</taxon>
        <taxon>Embryophyta</taxon>
        <taxon>Tracheophyta</taxon>
        <taxon>Spermatophyta</taxon>
        <taxon>Magnoliopsida</taxon>
        <taxon>eudicotyledons</taxon>
        <taxon>Gunneridae</taxon>
        <taxon>Pentapetalae</taxon>
        <taxon>rosids</taxon>
        <taxon>fabids</taxon>
        <taxon>Malpighiales</taxon>
        <taxon>Salicaceae</taxon>
        <taxon>Saliceae</taxon>
        <taxon>Salix</taxon>
    </lineage>
</organism>
<feature type="compositionally biased region" description="Polar residues" evidence="1">
    <location>
        <begin position="1"/>
        <end position="10"/>
    </location>
</feature>
<comment type="caution">
    <text evidence="2">The sequence shown here is derived from an EMBL/GenBank/DDBJ whole genome shotgun (WGS) entry which is preliminary data.</text>
</comment>
<proteinExistence type="predicted"/>
<gene>
    <name evidence="2" type="ORF">OIU77_010874</name>
</gene>
<dbReference type="EMBL" id="JAPFFI010000022">
    <property type="protein sequence ID" value="KAJ6329281.1"/>
    <property type="molecule type" value="Genomic_DNA"/>
</dbReference>
<accession>A0ABQ9AB12</accession>
<sequence length="160" mass="18117">MNETLKQNRLLTEHGDDRLFPNPLDDKDNGSDLQKNVSNFGLDGHEEISDERSALYTLERNHINSQKAISLPSSPHEYRSQTSKRSGPSGFVANDQLVSTWNKVLESPLFHNNPPLPFQEWHIDFSELTVGTRVGIGKHTMMYGFLDCNLSFKLPYTAGQ</sequence>
<evidence type="ECO:0000313" key="3">
    <source>
        <dbReference type="Proteomes" id="UP001141253"/>
    </source>
</evidence>
<feature type="compositionally biased region" description="Basic and acidic residues" evidence="1">
    <location>
        <begin position="11"/>
        <end position="30"/>
    </location>
</feature>
<keyword evidence="3" id="KW-1185">Reference proteome</keyword>
<reference evidence="2" key="2">
    <citation type="journal article" date="2023" name="Int. J. Mol. Sci.">
        <title>De Novo Assembly and Annotation of 11 Diverse Shrub Willow (Salix) Genomes Reveals Novel Gene Organization in Sex-Linked Regions.</title>
        <authorList>
            <person name="Hyden B."/>
            <person name="Feng K."/>
            <person name="Yates T.B."/>
            <person name="Jawdy S."/>
            <person name="Cereghino C."/>
            <person name="Smart L.B."/>
            <person name="Muchero W."/>
        </authorList>
    </citation>
    <scope>NUCLEOTIDE SEQUENCE</scope>
    <source>
        <tissue evidence="2">Shoot tip</tissue>
    </source>
</reference>
<feature type="region of interest" description="Disordered" evidence="1">
    <location>
        <begin position="66"/>
        <end position="90"/>
    </location>
</feature>
<feature type="region of interest" description="Disordered" evidence="1">
    <location>
        <begin position="1"/>
        <end position="31"/>
    </location>
</feature>
<name>A0ABQ9AB12_9ROSI</name>